<dbReference type="Gene3D" id="3.40.50.300">
    <property type="entry name" value="P-loop containing nucleotide triphosphate hydrolases"/>
    <property type="match status" value="1"/>
</dbReference>
<gene>
    <name evidence="1" type="ORF">S01H1_38286</name>
</gene>
<evidence type="ECO:0000313" key="1">
    <source>
        <dbReference type="EMBL" id="GAG03878.1"/>
    </source>
</evidence>
<accession>X0UUA2</accession>
<name>X0UUA2_9ZZZZ</name>
<dbReference type="AlphaFoldDB" id="X0UUA2"/>
<dbReference type="InterPro" id="IPR027417">
    <property type="entry name" value="P-loop_NTPase"/>
</dbReference>
<comment type="caution">
    <text evidence="1">The sequence shown here is derived from an EMBL/GenBank/DDBJ whole genome shotgun (WGS) entry which is preliminary data.</text>
</comment>
<proteinExistence type="predicted"/>
<feature type="non-terminal residue" evidence="1">
    <location>
        <position position="1"/>
    </location>
</feature>
<dbReference type="SUPFAM" id="SSF52540">
    <property type="entry name" value="P-loop containing nucleoside triphosphate hydrolases"/>
    <property type="match status" value="1"/>
</dbReference>
<organism evidence="1">
    <name type="scientific">marine sediment metagenome</name>
    <dbReference type="NCBI Taxonomy" id="412755"/>
    <lineage>
        <taxon>unclassified sequences</taxon>
        <taxon>metagenomes</taxon>
        <taxon>ecological metagenomes</taxon>
    </lineage>
</organism>
<protein>
    <submittedName>
        <fullName evidence="1">Uncharacterized protein</fullName>
    </submittedName>
</protein>
<sequence length="121" mass="12847">NGISEITGLMDVLSGVDGESWLDAKAILSRFRPGVIVNKVDDGDGAVVGEKLKTIIRKYMSIDAQCLGEVPEDQAVKVAARKMVPLAVFAPDSEAARCIGEIARRLLGLSLPLAQLESQLG</sequence>
<reference evidence="1" key="1">
    <citation type="journal article" date="2014" name="Front. Microbiol.">
        <title>High frequency of phylogenetically diverse reductive dehalogenase-homologous genes in deep subseafloor sedimentary metagenomes.</title>
        <authorList>
            <person name="Kawai M."/>
            <person name="Futagami T."/>
            <person name="Toyoda A."/>
            <person name="Takaki Y."/>
            <person name="Nishi S."/>
            <person name="Hori S."/>
            <person name="Arai W."/>
            <person name="Tsubouchi T."/>
            <person name="Morono Y."/>
            <person name="Uchiyama I."/>
            <person name="Ito T."/>
            <person name="Fujiyama A."/>
            <person name="Inagaki F."/>
            <person name="Takami H."/>
        </authorList>
    </citation>
    <scope>NUCLEOTIDE SEQUENCE</scope>
    <source>
        <strain evidence="1">Expedition CK06-06</strain>
    </source>
</reference>
<dbReference type="EMBL" id="BARS01024096">
    <property type="protein sequence ID" value="GAG03878.1"/>
    <property type="molecule type" value="Genomic_DNA"/>
</dbReference>